<evidence type="ECO:0000256" key="3">
    <source>
        <dbReference type="ARBA" id="ARBA00022692"/>
    </source>
</evidence>
<keyword evidence="6" id="KW-1003">Cell membrane</keyword>
<proteinExistence type="inferred from homology"/>
<evidence type="ECO:0000313" key="7">
    <source>
        <dbReference type="EMBL" id="EJW21378.1"/>
    </source>
</evidence>
<evidence type="ECO:0000256" key="5">
    <source>
        <dbReference type="ARBA" id="ARBA00023136"/>
    </source>
</evidence>
<name>J9DGY3_9PROT</name>
<organism evidence="7 8">
    <name type="scientific">alpha proteobacterium IMCC14465</name>
    <dbReference type="NCBI Taxonomy" id="1220535"/>
    <lineage>
        <taxon>Bacteria</taxon>
        <taxon>Pseudomonadati</taxon>
        <taxon>Pseudomonadota</taxon>
        <taxon>Alphaproteobacteria</taxon>
        <taxon>PS1 clade</taxon>
    </lineage>
</organism>
<keyword evidence="4 6" id="KW-1133">Transmembrane helix</keyword>
<dbReference type="PROSITE" id="PS50895">
    <property type="entry name" value="SURF1"/>
    <property type="match status" value="1"/>
</dbReference>
<accession>J9DGY3</accession>
<protein>
    <recommendedName>
        <fullName evidence="6">SURF1-like protein</fullName>
    </recommendedName>
</protein>
<feature type="transmembrane region" description="Helical" evidence="6">
    <location>
        <begin position="220"/>
        <end position="240"/>
    </location>
</feature>
<dbReference type="CDD" id="cd06662">
    <property type="entry name" value="SURF1"/>
    <property type="match status" value="1"/>
</dbReference>
<comment type="similarity">
    <text evidence="2 6">Belongs to the SURF1 family.</text>
</comment>
<dbReference type="OrthoDB" id="6079986at2"/>
<dbReference type="InterPro" id="IPR002994">
    <property type="entry name" value="Surf1/Shy1"/>
</dbReference>
<evidence type="ECO:0000256" key="1">
    <source>
        <dbReference type="ARBA" id="ARBA00004370"/>
    </source>
</evidence>
<dbReference type="eggNOG" id="COG3346">
    <property type="taxonomic scope" value="Bacteria"/>
</dbReference>
<dbReference type="STRING" id="1220535.IMCC14465_11740"/>
<dbReference type="InterPro" id="IPR045214">
    <property type="entry name" value="Surf1/Surf4"/>
</dbReference>
<evidence type="ECO:0000256" key="6">
    <source>
        <dbReference type="RuleBase" id="RU363076"/>
    </source>
</evidence>
<keyword evidence="8" id="KW-1185">Reference proteome</keyword>
<dbReference type="AlphaFoldDB" id="J9DGY3"/>
<gene>
    <name evidence="7" type="ORF">IMCC14465_11740</name>
</gene>
<evidence type="ECO:0000313" key="8">
    <source>
        <dbReference type="Proteomes" id="UP000004836"/>
    </source>
</evidence>
<dbReference type="Pfam" id="PF02104">
    <property type="entry name" value="SURF1"/>
    <property type="match status" value="1"/>
</dbReference>
<comment type="subcellular location">
    <subcellularLocation>
        <location evidence="6">Cell membrane</location>
        <topology evidence="6">Multi-pass membrane protein</topology>
    </subcellularLocation>
    <subcellularLocation>
        <location evidence="1">Membrane</location>
    </subcellularLocation>
</comment>
<dbReference type="GO" id="GO:0005886">
    <property type="term" value="C:plasma membrane"/>
    <property type="evidence" value="ECO:0007669"/>
    <property type="project" value="UniProtKB-SubCell"/>
</dbReference>
<sequence length="254" mass="29285">MTQFRLYLIPTLVCLPVFLFLFSLGNWQMERLVWKQNLIELIEARLSAAVQEIPAPQDWQNLSPEKYMYQPVFMTGVFDHKAEQFWFAHHEKFGVGYQVVTPFVIADNQIVMVNRGYVPASQQAPMTRQAGQLTGEIRLEGLMVWPGARTIFEAPDEPENNLWFVKDVMPMAENAGYTSESWQVAPFFVDSQEASQNVFPVQSPIGGQTRINLPNRHLEYVVTWYGLALALVIVYVQWLIKQTKRAKPENETEQ</sequence>
<dbReference type="PANTHER" id="PTHR23427:SF2">
    <property type="entry name" value="SURFEIT LOCUS PROTEIN 1"/>
    <property type="match status" value="1"/>
</dbReference>
<dbReference type="PANTHER" id="PTHR23427">
    <property type="entry name" value="SURFEIT LOCUS PROTEIN"/>
    <property type="match status" value="1"/>
</dbReference>
<keyword evidence="5 6" id="KW-0472">Membrane</keyword>
<dbReference type="Proteomes" id="UP000004836">
    <property type="component" value="Unassembled WGS sequence"/>
</dbReference>
<dbReference type="PATRIC" id="fig|1220535.3.peg.1168"/>
<evidence type="ECO:0000256" key="4">
    <source>
        <dbReference type="ARBA" id="ARBA00022989"/>
    </source>
</evidence>
<reference evidence="7 8" key="1">
    <citation type="journal article" date="2012" name="J. Bacteriol.">
        <title>Genome Sequence of Strain IMCC14465, Isolated from the East Sea, Belonging to the PS1 Clade of Alphaproteobacteria.</title>
        <authorList>
            <person name="Yang S.J."/>
            <person name="Kang I."/>
            <person name="Cho J.C."/>
        </authorList>
    </citation>
    <scope>NUCLEOTIDE SEQUENCE [LARGE SCALE GENOMIC DNA]</scope>
    <source>
        <strain evidence="7 8">IMCC14465</strain>
    </source>
</reference>
<keyword evidence="3 6" id="KW-0812">Transmembrane</keyword>
<comment type="caution">
    <text evidence="7">The sequence shown here is derived from an EMBL/GenBank/DDBJ whole genome shotgun (WGS) entry which is preliminary data.</text>
</comment>
<feature type="transmembrane region" description="Helical" evidence="6">
    <location>
        <begin position="6"/>
        <end position="27"/>
    </location>
</feature>
<evidence type="ECO:0000256" key="2">
    <source>
        <dbReference type="ARBA" id="ARBA00007165"/>
    </source>
</evidence>
<dbReference type="EMBL" id="ALYF01000003">
    <property type="protein sequence ID" value="EJW21378.1"/>
    <property type="molecule type" value="Genomic_DNA"/>
</dbReference>